<evidence type="ECO:0000256" key="10">
    <source>
        <dbReference type="SAM" id="MobiDB-lite"/>
    </source>
</evidence>
<dbReference type="GO" id="GO:0031966">
    <property type="term" value="C:mitochondrial membrane"/>
    <property type="evidence" value="ECO:0007669"/>
    <property type="project" value="UniProtKB-SubCell"/>
</dbReference>
<comment type="subcellular location">
    <subcellularLocation>
        <location evidence="1">Mitochondrion membrane</location>
    </subcellularLocation>
</comment>
<gene>
    <name evidence="11" type="ORF">M408DRAFT_326040</name>
</gene>
<accession>A0A0C3BMD5</accession>
<evidence type="ECO:0000313" key="12">
    <source>
        <dbReference type="Proteomes" id="UP000054097"/>
    </source>
</evidence>
<evidence type="ECO:0000256" key="6">
    <source>
        <dbReference type="ARBA" id="ARBA00023065"/>
    </source>
</evidence>
<keyword evidence="8" id="KW-0472">Membrane</keyword>
<feature type="region of interest" description="Disordered" evidence="10">
    <location>
        <begin position="24"/>
        <end position="43"/>
    </location>
</feature>
<evidence type="ECO:0000313" key="11">
    <source>
        <dbReference type="EMBL" id="KIM33259.1"/>
    </source>
</evidence>
<dbReference type="GO" id="GO:0015078">
    <property type="term" value="F:proton transmembrane transporter activity"/>
    <property type="evidence" value="ECO:0007669"/>
    <property type="project" value="InterPro"/>
</dbReference>
<dbReference type="AlphaFoldDB" id="A0A0C3BMD5"/>
<reference evidence="11 12" key="1">
    <citation type="submission" date="2014-04" db="EMBL/GenBank/DDBJ databases">
        <authorList>
            <consortium name="DOE Joint Genome Institute"/>
            <person name="Kuo A."/>
            <person name="Zuccaro A."/>
            <person name="Kohler A."/>
            <person name="Nagy L.G."/>
            <person name="Floudas D."/>
            <person name="Copeland A."/>
            <person name="Barry K.W."/>
            <person name="Cichocki N."/>
            <person name="Veneault-Fourrey C."/>
            <person name="LaButti K."/>
            <person name="Lindquist E.A."/>
            <person name="Lipzen A."/>
            <person name="Lundell T."/>
            <person name="Morin E."/>
            <person name="Murat C."/>
            <person name="Sun H."/>
            <person name="Tunlid A."/>
            <person name="Henrissat B."/>
            <person name="Grigoriev I.V."/>
            <person name="Hibbett D.S."/>
            <person name="Martin F."/>
            <person name="Nordberg H.P."/>
            <person name="Cantor M.N."/>
            <person name="Hua S.X."/>
        </authorList>
    </citation>
    <scope>NUCLEOTIDE SEQUENCE [LARGE SCALE GENOMIC DNA]</scope>
    <source>
        <strain evidence="11 12">MAFF 305830</strain>
    </source>
</reference>
<evidence type="ECO:0000256" key="3">
    <source>
        <dbReference type="ARBA" id="ARBA00022448"/>
    </source>
</evidence>
<dbReference type="HOGENOM" id="CLU_118199_0_0_1"/>
<dbReference type="EMBL" id="KN824278">
    <property type="protein sequence ID" value="KIM33259.1"/>
    <property type="molecule type" value="Genomic_DNA"/>
</dbReference>
<keyword evidence="6" id="KW-0406">Ion transport</keyword>
<dbReference type="InterPro" id="IPR006808">
    <property type="entry name" value="ATP_synth_F0_gsu_mt"/>
</dbReference>
<evidence type="ECO:0000256" key="2">
    <source>
        <dbReference type="ARBA" id="ARBA00005699"/>
    </source>
</evidence>
<evidence type="ECO:0000256" key="7">
    <source>
        <dbReference type="ARBA" id="ARBA00023128"/>
    </source>
</evidence>
<protein>
    <recommendedName>
        <fullName evidence="13">ATP synthase subunit G ATP20</fullName>
    </recommendedName>
</protein>
<keyword evidence="5" id="KW-0375">Hydrogen ion transport</keyword>
<evidence type="ECO:0000256" key="9">
    <source>
        <dbReference type="ARBA" id="ARBA00023310"/>
    </source>
</evidence>
<keyword evidence="12" id="KW-1185">Reference proteome</keyword>
<evidence type="ECO:0000256" key="4">
    <source>
        <dbReference type="ARBA" id="ARBA00022547"/>
    </source>
</evidence>
<proteinExistence type="inferred from homology"/>
<dbReference type="GO" id="GO:0015986">
    <property type="term" value="P:proton motive force-driven ATP synthesis"/>
    <property type="evidence" value="ECO:0007669"/>
    <property type="project" value="InterPro"/>
</dbReference>
<evidence type="ECO:0000256" key="5">
    <source>
        <dbReference type="ARBA" id="ARBA00022781"/>
    </source>
</evidence>
<dbReference type="Pfam" id="PF04718">
    <property type="entry name" value="ATP-synt_G"/>
    <property type="match status" value="1"/>
</dbReference>
<evidence type="ECO:0008006" key="13">
    <source>
        <dbReference type="Google" id="ProtNLM"/>
    </source>
</evidence>
<sequence length="178" mass="19764">MSLISRTAPKTRLQVLRSKPCSRPQQINANKRFASSGPTKTNETMDKAGEYAKKAYEQGSAVAGKAFDGAKKYAGPVGERVGGALGGYREPLTYNFAVLKELLKKVYIAESLAPPRSLEQITQAYRSLWKQGSSPQWWRETLNSGEWKKVGIYALEAYGIFHIGEMIGRRSIVGYNLK</sequence>
<keyword evidence="4" id="KW-0138">CF(0)</keyword>
<organism evidence="11 12">
    <name type="scientific">Serendipita vermifera MAFF 305830</name>
    <dbReference type="NCBI Taxonomy" id="933852"/>
    <lineage>
        <taxon>Eukaryota</taxon>
        <taxon>Fungi</taxon>
        <taxon>Dikarya</taxon>
        <taxon>Basidiomycota</taxon>
        <taxon>Agaricomycotina</taxon>
        <taxon>Agaricomycetes</taxon>
        <taxon>Sebacinales</taxon>
        <taxon>Serendipitaceae</taxon>
        <taxon>Serendipita</taxon>
    </lineage>
</organism>
<name>A0A0C3BMD5_SERVB</name>
<evidence type="ECO:0000256" key="8">
    <source>
        <dbReference type="ARBA" id="ARBA00023136"/>
    </source>
</evidence>
<reference evidence="12" key="2">
    <citation type="submission" date="2015-01" db="EMBL/GenBank/DDBJ databases">
        <title>Evolutionary Origins and Diversification of the Mycorrhizal Mutualists.</title>
        <authorList>
            <consortium name="DOE Joint Genome Institute"/>
            <consortium name="Mycorrhizal Genomics Consortium"/>
            <person name="Kohler A."/>
            <person name="Kuo A."/>
            <person name="Nagy L.G."/>
            <person name="Floudas D."/>
            <person name="Copeland A."/>
            <person name="Barry K.W."/>
            <person name="Cichocki N."/>
            <person name="Veneault-Fourrey C."/>
            <person name="LaButti K."/>
            <person name="Lindquist E.A."/>
            <person name="Lipzen A."/>
            <person name="Lundell T."/>
            <person name="Morin E."/>
            <person name="Murat C."/>
            <person name="Riley R."/>
            <person name="Ohm R."/>
            <person name="Sun H."/>
            <person name="Tunlid A."/>
            <person name="Henrissat B."/>
            <person name="Grigoriev I.V."/>
            <person name="Hibbett D.S."/>
            <person name="Martin F."/>
        </authorList>
    </citation>
    <scope>NUCLEOTIDE SEQUENCE [LARGE SCALE GENOMIC DNA]</scope>
    <source>
        <strain evidence="12">MAFF 305830</strain>
    </source>
</reference>
<dbReference type="OrthoDB" id="437at2759"/>
<dbReference type="GO" id="GO:0045259">
    <property type="term" value="C:proton-transporting ATP synthase complex"/>
    <property type="evidence" value="ECO:0007669"/>
    <property type="project" value="UniProtKB-KW"/>
</dbReference>
<keyword evidence="9" id="KW-0066">ATP synthesis</keyword>
<dbReference type="STRING" id="933852.A0A0C3BMD5"/>
<evidence type="ECO:0000256" key="1">
    <source>
        <dbReference type="ARBA" id="ARBA00004325"/>
    </source>
</evidence>
<dbReference type="Proteomes" id="UP000054097">
    <property type="component" value="Unassembled WGS sequence"/>
</dbReference>
<keyword evidence="7" id="KW-0496">Mitochondrion</keyword>
<comment type="similarity">
    <text evidence="2">Belongs to the ATPase g subunit family.</text>
</comment>
<keyword evidence="3" id="KW-0813">Transport</keyword>